<reference evidence="1" key="1">
    <citation type="submission" date="2023-07" db="EMBL/GenBank/DDBJ databases">
        <title>Black Yeasts Isolated from many extreme environments.</title>
        <authorList>
            <person name="Coleine C."/>
            <person name="Stajich J.E."/>
            <person name="Selbmann L."/>
        </authorList>
    </citation>
    <scope>NUCLEOTIDE SEQUENCE</scope>
    <source>
        <strain evidence="1">CCFEE 5714</strain>
    </source>
</reference>
<dbReference type="EMBL" id="JAUTXU010000092">
    <property type="protein sequence ID" value="KAK3709521.1"/>
    <property type="molecule type" value="Genomic_DNA"/>
</dbReference>
<evidence type="ECO:0000313" key="1">
    <source>
        <dbReference type="EMBL" id="KAK3709521.1"/>
    </source>
</evidence>
<sequence length="421" mass="46113">MLKLIQAQSPSTRPKTDCNPEDHSSYRIYTGVNYKDCQPIGPGATSGDVTNQFQDYIDGETSNQECSDTVWLAHGIVHQYVEGIEYGNIYVADDCTGEPLGLGIEEISDAGLCEPFSGGFSSFLCAFSNETTSNEPTELGDPTNPAWRDITYDQGSLTDNGSPPQDQWNDAGCSEAWNDFVNQWQNHESVEDQDEFDQPNDGDQSLTDFMENYSHGAPAPSCGNIDDSCDITITCGRDGTAPAGNIVMNSAFNLRRQYENFWNGLESAQGDITNQYKAFSDAFNPILSTVKEQKQALDAILLVIGVVSAGVFNSFLRKLPFFNANSNTLGIIKDTTNALITFSIAYNRDFISSDAQTVIQNDVENYMVGIIKSMQTAIETAVENMFTPPSDWTPLYDAISNGKFVSGESAIDGVSDYAWDT</sequence>
<gene>
    <name evidence="1" type="ORF">LTR37_010894</name>
</gene>
<evidence type="ECO:0000313" key="2">
    <source>
        <dbReference type="Proteomes" id="UP001281147"/>
    </source>
</evidence>
<keyword evidence="2" id="KW-1185">Reference proteome</keyword>
<comment type="caution">
    <text evidence="1">The sequence shown here is derived from an EMBL/GenBank/DDBJ whole genome shotgun (WGS) entry which is preliminary data.</text>
</comment>
<dbReference type="Proteomes" id="UP001281147">
    <property type="component" value="Unassembled WGS sequence"/>
</dbReference>
<organism evidence="1 2">
    <name type="scientific">Vermiconidia calcicola</name>
    <dbReference type="NCBI Taxonomy" id="1690605"/>
    <lineage>
        <taxon>Eukaryota</taxon>
        <taxon>Fungi</taxon>
        <taxon>Dikarya</taxon>
        <taxon>Ascomycota</taxon>
        <taxon>Pezizomycotina</taxon>
        <taxon>Dothideomycetes</taxon>
        <taxon>Dothideomycetidae</taxon>
        <taxon>Mycosphaerellales</taxon>
        <taxon>Extremaceae</taxon>
        <taxon>Vermiconidia</taxon>
    </lineage>
</organism>
<accession>A0ACC3N4D9</accession>
<protein>
    <submittedName>
        <fullName evidence="1">Uncharacterized protein</fullName>
    </submittedName>
</protein>
<proteinExistence type="predicted"/>
<name>A0ACC3N4D9_9PEZI</name>